<gene>
    <name evidence="1" type="ORF">SD70_16635</name>
</gene>
<evidence type="ECO:0000313" key="2">
    <source>
        <dbReference type="Proteomes" id="UP000031967"/>
    </source>
</evidence>
<dbReference type="Pfam" id="PF02566">
    <property type="entry name" value="OsmC"/>
    <property type="match status" value="1"/>
</dbReference>
<dbReference type="SUPFAM" id="SSF82784">
    <property type="entry name" value="OsmC-like"/>
    <property type="match status" value="1"/>
</dbReference>
<dbReference type="PANTHER" id="PTHR42830:SF2">
    <property type="entry name" value="OSMC_OHR FAMILY PROTEIN"/>
    <property type="match status" value="1"/>
</dbReference>
<name>A0ABR5AHE3_9BACL</name>
<dbReference type="InterPro" id="IPR015946">
    <property type="entry name" value="KH_dom-like_a/b"/>
</dbReference>
<dbReference type="Gene3D" id="3.30.300.20">
    <property type="match status" value="1"/>
</dbReference>
<sequence length="153" mass="16580">MAEKETFRFTLQGVWSGGRRGVGSISTRGMTAQVSIPADMGGPGIGTNPDELLLAAAANCYLITLASVLENRKLPMRRLTLVSEGEVEREGGRLTYRRIVHRPTIELDGELSAERREEALLAAERAEKACMISQAVRGNVEVAVEAIVRKSGN</sequence>
<dbReference type="EMBL" id="JXAK01000028">
    <property type="protein sequence ID" value="KIL40000.1"/>
    <property type="molecule type" value="Genomic_DNA"/>
</dbReference>
<accession>A0ABR5AHE3</accession>
<dbReference type="PANTHER" id="PTHR42830">
    <property type="entry name" value="OSMOTICALLY INDUCIBLE FAMILY PROTEIN"/>
    <property type="match status" value="1"/>
</dbReference>
<reference evidence="1 2" key="1">
    <citation type="submission" date="2014-12" db="EMBL/GenBank/DDBJ databases">
        <title>Draft genome sequence of Paenibacillus kamchatkensis strain B-2647.</title>
        <authorList>
            <person name="Karlyshev A.V."/>
            <person name="Kudryashova E.B."/>
        </authorList>
    </citation>
    <scope>NUCLEOTIDE SEQUENCE [LARGE SCALE GENOMIC DNA]</scope>
    <source>
        <strain evidence="1 2">VKM B-2647</strain>
    </source>
</reference>
<dbReference type="RefSeq" id="WP_041048648.1">
    <property type="nucleotide sequence ID" value="NZ_JXAK01000028.1"/>
</dbReference>
<dbReference type="InterPro" id="IPR036102">
    <property type="entry name" value="OsmC/Ohrsf"/>
</dbReference>
<evidence type="ECO:0000313" key="1">
    <source>
        <dbReference type="EMBL" id="KIL40000.1"/>
    </source>
</evidence>
<evidence type="ECO:0008006" key="3">
    <source>
        <dbReference type="Google" id="ProtNLM"/>
    </source>
</evidence>
<proteinExistence type="predicted"/>
<protein>
    <recommendedName>
        <fullName evidence="3">OsmC family peroxiredoxin</fullName>
    </recommendedName>
</protein>
<keyword evidence="2" id="KW-1185">Reference proteome</keyword>
<dbReference type="Proteomes" id="UP000031967">
    <property type="component" value="Unassembled WGS sequence"/>
</dbReference>
<organism evidence="1 2">
    <name type="scientific">Gordoniibacillus kamchatkensis</name>
    <dbReference type="NCBI Taxonomy" id="1590651"/>
    <lineage>
        <taxon>Bacteria</taxon>
        <taxon>Bacillati</taxon>
        <taxon>Bacillota</taxon>
        <taxon>Bacilli</taxon>
        <taxon>Bacillales</taxon>
        <taxon>Paenibacillaceae</taxon>
        <taxon>Gordoniibacillus</taxon>
    </lineage>
</organism>
<dbReference type="InterPro" id="IPR003718">
    <property type="entry name" value="OsmC/Ohr_fam"/>
</dbReference>
<dbReference type="InterPro" id="IPR052707">
    <property type="entry name" value="OsmC_Ohr_Peroxiredoxin"/>
</dbReference>
<comment type="caution">
    <text evidence="1">The sequence shown here is derived from an EMBL/GenBank/DDBJ whole genome shotgun (WGS) entry which is preliminary data.</text>
</comment>